<dbReference type="VEuPathDB" id="FungiDB:MELLADRAFT_67596"/>
<keyword evidence="3" id="KW-1185">Reference proteome</keyword>
<dbReference type="InParanoid" id="F4S3Q0"/>
<dbReference type="HOGENOM" id="CLU_059422_0_0_1"/>
<gene>
    <name evidence="2" type="ORF">MELLADRAFT_67596</name>
</gene>
<evidence type="ECO:0000313" key="3">
    <source>
        <dbReference type="Proteomes" id="UP000001072"/>
    </source>
</evidence>
<dbReference type="RefSeq" id="XP_007416029.1">
    <property type="nucleotide sequence ID" value="XM_007415967.1"/>
</dbReference>
<proteinExistence type="predicted"/>
<feature type="region of interest" description="Disordered" evidence="1">
    <location>
        <begin position="1"/>
        <end position="39"/>
    </location>
</feature>
<name>F4S3Q0_MELLP</name>
<dbReference type="EMBL" id="GL883144">
    <property type="protein sequence ID" value="EGG00758.1"/>
    <property type="molecule type" value="Genomic_DNA"/>
</dbReference>
<evidence type="ECO:0000313" key="2">
    <source>
        <dbReference type="EMBL" id="EGG00758.1"/>
    </source>
</evidence>
<protein>
    <submittedName>
        <fullName evidence="2">Uncharacterized protein</fullName>
    </submittedName>
</protein>
<feature type="compositionally biased region" description="Pro residues" evidence="1">
    <location>
        <begin position="30"/>
        <end position="39"/>
    </location>
</feature>
<accession>F4S3Q0</accession>
<dbReference type="KEGG" id="mlr:MELLADRAFT_67596"/>
<sequence>MDPPIDTPASQQLMLPPVGPAANEQLTIPPGEPPTNQPLIIPPANPIDLQLISRQLAAQHELIQKMQNDASARDEEYDLLSKKFDKISVKKSSTKRHSSVTTKIKPASSGARKSKVSPTKTPKRPSTSAKSTPKSTSKTSRRASAPPPKSSPVKRDPNQLDTLEVPEGFQKTKDCFYAFIRILWNMMEKGSIPVVPDPERLAEFNARFTEAAQITEVADSSTEQDLIPHNEIVTLADARSGRIKIGRGIVHVQDFFLCYSLAMLAKLGIRRWCPDLTDAPDSLWNEACRISAIRIFRMWVTGKAFPNASGQYLNNILLLERTYNHYVHYWIASKFKRETKENGSIQKEEERKAVQRARQRMRTFFPSFIQHWLTIASYLQLRDARFAHAVAHKFPKRYQEMLAMVEAHSNDEYRPKCGAYVVKTPGY</sequence>
<evidence type="ECO:0000256" key="1">
    <source>
        <dbReference type="SAM" id="MobiDB-lite"/>
    </source>
</evidence>
<reference evidence="3" key="1">
    <citation type="journal article" date="2011" name="Proc. Natl. Acad. Sci. U.S.A.">
        <title>Obligate biotrophy features unraveled by the genomic analysis of rust fungi.</title>
        <authorList>
            <person name="Duplessis S."/>
            <person name="Cuomo C.A."/>
            <person name="Lin Y.-C."/>
            <person name="Aerts A."/>
            <person name="Tisserant E."/>
            <person name="Veneault-Fourrey C."/>
            <person name="Joly D.L."/>
            <person name="Hacquard S."/>
            <person name="Amselem J."/>
            <person name="Cantarel B.L."/>
            <person name="Chiu R."/>
            <person name="Coutinho P.M."/>
            <person name="Feau N."/>
            <person name="Field M."/>
            <person name="Frey P."/>
            <person name="Gelhaye E."/>
            <person name="Goldberg J."/>
            <person name="Grabherr M.G."/>
            <person name="Kodira C.D."/>
            <person name="Kohler A."/>
            <person name="Kuees U."/>
            <person name="Lindquist E.A."/>
            <person name="Lucas S.M."/>
            <person name="Mago R."/>
            <person name="Mauceli E."/>
            <person name="Morin E."/>
            <person name="Murat C."/>
            <person name="Pangilinan J.L."/>
            <person name="Park R."/>
            <person name="Pearson M."/>
            <person name="Quesneville H."/>
            <person name="Rouhier N."/>
            <person name="Sakthikumar S."/>
            <person name="Salamov A.A."/>
            <person name="Schmutz J."/>
            <person name="Selles B."/>
            <person name="Shapiro H."/>
            <person name="Tanguay P."/>
            <person name="Tuskan G.A."/>
            <person name="Henrissat B."/>
            <person name="Van de Peer Y."/>
            <person name="Rouze P."/>
            <person name="Ellis J.G."/>
            <person name="Dodds P.N."/>
            <person name="Schein J.E."/>
            <person name="Zhong S."/>
            <person name="Hamelin R.C."/>
            <person name="Grigoriev I.V."/>
            <person name="Szabo L.J."/>
            <person name="Martin F."/>
        </authorList>
    </citation>
    <scope>NUCLEOTIDE SEQUENCE [LARGE SCALE GENOMIC DNA]</scope>
    <source>
        <strain evidence="3">98AG31 / pathotype 3-4-7</strain>
    </source>
</reference>
<feature type="region of interest" description="Disordered" evidence="1">
    <location>
        <begin position="88"/>
        <end position="165"/>
    </location>
</feature>
<dbReference type="AlphaFoldDB" id="F4S3Q0"/>
<dbReference type="OrthoDB" id="2507162at2759"/>
<dbReference type="Proteomes" id="UP000001072">
    <property type="component" value="Unassembled WGS sequence"/>
</dbReference>
<organism evidence="3">
    <name type="scientific">Melampsora larici-populina (strain 98AG31 / pathotype 3-4-7)</name>
    <name type="common">Poplar leaf rust fungus</name>
    <dbReference type="NCBI Taxonomy" id="747676"/>
    <lineage>
        <taxon>Eukaryota</taxon>
        <taxon>Fungi</taxon>
        <taxon>Dikarya</taxon>
        <taxon>Basidiomycota</taxon>
        <taxon>Pucciniomycotina</taxon>
        <taxon>Pucciniomycetes</taxon>
        <taxon>Pucciniales</taxon>
        <taxon>Melampsoraceae</taxon>
        <taxon>Melampsora</taxon>
    </lineage>
</organism>
<dbReference type="STRING" id="747676.F4S3Q0"/>
<feature type="compositionally biased region" description="Low complexity" evidence="1">
    <location>
        <begin position="116"/>
        <end position="144"/>
    </location>
</feature>
<dbReference type="GeneID" id="18930853"/>